<accession>A0A9X3IIU0</accession>
<keyword evidence="5" id="KW-1185">Reference proteome</keyword>
<dbReference type="PROSITE" id="PS51186">
    <property type="entry name" value="GNAT"/>
    <property type="match status" value="1"/>
</dbReference>
<keyword evidence="2" id="KW-0012">Acyltransferase</keyword>
<evidence type="ECO:0000256" key="2">
    <source>
        <dbReference type="ARBA" id="ARBA00023315"/>
    </source>
</evidence>
<dbReference type="Gene3D" id="3.40.630.30">
    <property type="match status" value="1"/>
</dbReference>
<protein>
    <submittedName>
        <fullName evidence="4">Acetyltransferase</fullName>
    </submittedName>
</protein>
<sequence length="151" mass="17155">MLKIRMSRPDESSQVVAIWQSSVDATHHFLSAQDRHDIEKEVIDFFSETPVWLAVDSNDHALGFMFLHDGHMEALFIDAKARGQGVGKLLLSHALKVFPHLSIDVNEQNQQAIGFYQYMGCQITGRSERDGQGREYPLLHLTLSSKNLEDF</sequence>
<reference evidence="4" key="1">
    <citation type="submission" date="2022-11" db="EMBL/GenBank/DDBJ databases">
        <title>Biodiversity and phylogenetic relationships of bacteria.</title>
        <authorList>
            <person name="Machado R.A.R."/>
            <person name="Bhat A."/>
            <person name="Loulou A."/>
            <person name="Kallel S."/>
        </authorList>
    </citation>
    <scope>NUCLEOTIDE SEQUENCE</scope>
    <source>
        <strain evidence="4">A-IN1</strain>
    </source>
</reference>
<dbReference type="InterPro" id="IPR000182">
    <property type="entry name" value="GNAT_dom"/>
</dbReference>
<dbReference type="EMBL" id="JAPKMY010000006">
    <property type="protein sequence ID" value="MCX5468609.1"/>
    <property type="molecule type" value="Genomic_DNA"/>
</dbReference>
<dbReference type="Proteomes" id="UP001146019">
    <property type="component" value="Unassembled WGS sequence"/>
</dbReference>
<dbReference type="AlphaFoldDB" id="A0A9X3IIU0"/>
<dbReference type="SUPFAM" id="SSF55729">
    <property type="entry name" value="Acyl-CoA N-acyltransferases (Nat)"/>
    <property type="match status" value="1"/>
</dbReference>
<evidence type="ECO:0000256" key="1">
    <source>
        <dbReference type="ARBA" id="ARBA00022679"/>
    </source>
</evidence>
<evidence type="ECO:0000259" key="3">
    <source>
        <dbReference type="PROSITE" id="PS51186"/>
    </source>
</evidence>
<comment type="caution">
    <text evidence="4">The sequence shown here is derived from an EMBL/GenBank/DDBJ whole genome shotgun (WGS) entry which is preliminary data.</text>
</comment>
<organism evidence="4 5">
    <name type="scientific">Acinetobacter nematophilus</name>
    <dbReference type="NCBI Taxonomy" id="2994642"/>
    <lineage>
        <taxon>Bacteria</taxon>
        <taxon>Pseudomonadati</taxon>
        <taxon>Pseudomonadota</taxon>
        <taxon>Gammaproteobacteria</taxon>
        <taxon>Moraxellales</taxon>
        <taxon>Moraxellaceae</taxon>
        <taxon>Acinetobacter</taxon>
    </lineage>
</organism>
<dbReference type="Pfam" id="PF00583">
    <property type="entry name" value="Acetyltransf_1"/>
    <property type="match status" value="1"/>
</dbReference>
<keyword evidence="1" id="KW-0808">Transferase</keyword>
<evidence type="ECO:0000313" key="5">
    <source>
        <dbReference type="Proteomes" id="UP001146019"/>
    </source>
</evidence>
<feature type="domain" description="N-acetyltransferase" evidence="3">
    <location>
        <begin position="2"/>
        <end position="149"/>
    </location>
</feature>
<dbReference type="GO" id="GO:0016747">
    <property type="term" value="F:acyltransferase activity, transferring groups other than amino-acyl groups"/>
    <property type="evidence" value="ECO:0007669"/>
    <property type="project" value="InterPro"/>
</dbReference>
<name>A0A9X3IIU0_9GAMM</name>
<proteinExistence type="predicted"/>
<evidence type="ECO:0000313" key="4">
    <source>
        <dbReference type="EMBL" id="MCX5468609.1"/>
    </source>
</evidence>
<gene>
    <name evidence="4" type="ORF">OSH00_12780</name>
</gene>
<dbReference type="CDD" id="cd04301">
    <property type="entry name" value="NAT_SF"/>
    <property type="match status" value="1"/>
</dbReference>
<dbReference type="InterPro" id="IPR016181">
    <property type="entry name" value="Acyl_CoA_acyltransferase"/>
</dbReference>
<dbReference type="PANTHER" id="PTHR43800:SF1">
    <property type="entry name" value="PEPTIDYL-LYSINE N-ACETYLTRANSFERASE YJAB"/>
    <property type="match status" value="1"/>
</dbReference>
<dbReference type="RefSeq" id="WP_266130727.1">
    <property type="nucleotide sequence ID" value="NZ_JAPKMY010000006.1"/>
</dbReference>
<dbReference type="PANTHER" id="PTHR43800">
    <property type="entry name" value="PEPTIDYL-LYSINE N-ACETYLTRANSFERASE YJAB"/>
    <property type="match status" value="1"/>
</dbReference>
<dbReference type="NCBIfam" id="NF007807">
    <property type="entry name" value="PRK10514.1"/>
    <property type="match status" value="1"/>
</dbReference>